<feature type="domain" description="Glutamine amidotransferase" evidence="5">
    <location>
        <begin position="440"/>
        <end position="617"/>
    </location>
</feature>
<keyword evidence="8" id="KW-1185">Reference proteome</keyword>
<evidence type="ECO:0000256" key="3">
    <source>
        <dbReference type="ARBA" id="ARBA00023239"/>
    </source>
</evidence>
<dbReference type="EC" id="4.1.3.27" evidence="1"/>
<dbReference type="InterPro" id="IPR017926">
    <property type="entry name" value="GATASE"/>
</dbReference>
<gene>
    <name evidence="7" type="primary">phzE</name>
    <name evidence="7" type="ORF">GCM10009681_08270</name>
</gene>
<name>A0ABN2JVM5_9ACTN</name>
<dbReference type="InterPro" id="IPR029062">
    <property type="entry name" value="Class_I_gatase-like"/>
</dbReference>
<sequence>MTWFERITGPQCPPFALLHRPGAGAGTIDLIIGEAGTAARIADIPLPAEGGSQARHDVLAILPYRQIRERGFDAPDDGTPLVTIAVTEQRVLPVAEVLATLPQEPIEYREGRFDLTDDEYATLVQRVIDEEIGTGAGANFVVRRSFCAEISDWSPRTALTFFRRLLGRDPGAHWTFVVHTGERTLIGSSPERHVTLDAGTVTMNPISGTYRYPPGGPRLAGLLDFLGDAKEANELYMVLDEELKMMGRICDRGARAIGPDLKQMARVAHTEYLIEGRSTRDARDILRETLFAPTVVGGPLESACRVVGRYEPQGRGYYAGLVALIGRDGRGARQLDSAILIRTADIDAAGRMRIGVGATLVRDSDPASEAAETRAKAAGLLEALGDEPRTVATPPDPSAGAHVSVLRALAERNRPLADFWFDDPDSRDRIQPGLAGRRVLVIDAEDTFTEMLRHALVALGFEVDVRRFDEPYRLDGHDLVVVGPGPGDPREYTDRKIARLREVTGQLLDLGVPFLAICLGHQVLSTVLGLDVRRIPFPNQGTQRRIRFRRRTELVGFYNTFAAYSPRPWIACPGRTGVVEVLREPDTGEVHGLSGPGFASVQFHPESVLTPGGIRIIGELLGEVLPQVVSSRTDRRSVVDARAVSLASETTA</sequence>
<protein>
    <recommendedName>
        <fullName evidence="1">anthranilate synthase</fullName>
        <ecNumber evidence="1">4.1.3.27</ecNumber>
    </recommendedName>
</protein>
<dbReference type="Gene3D" id="3.60.120.10">
    <property type="entry name" value="Anthranilate synthase"/>
    <property type="match status" value="1"/>
</dbReference>
<dbReference type="RefSeq" id="WP_344076976.1">
    <property type="nucleotide sequence ID" value="NZ_BAAALS010000003.1"/>
</dbReference>
<keyword evidence="2" id="KW-0315">Glutamine amidotransferase</keyword>
<dbReference type="EMBL" id="BAAALS010000003">
    <property type="protein sequence ID" value="GAA1739752.1"/>
    <property type="molecule type" value="Genomic_DNA"/>
</dbReference>
<evidence type="ECO:0000259" key="6">
    <source>
        <dbReference type="Pfam" id="PF00425"/>
    </source>
</evidence>
<comment type="caution">
    <text evidence="7">The sequence shown here is derived from an EMBL/GenBank/DDBJ whole genome shotgun (WGS) entry which is preliminary data.</text>
</comment>
<dbReference type="Pfam" id="PF00117">
    <property type="entry name" value="GATase"/>
    <property type="match status" value="1"/>
</dbReference>
<feature type="domain" description="Chorismate-utilising enzyme C-terminal" evidence="6">
    <location>
        <begin position="118"/>
        <end position="376"/>
    </location>
</feature>
<dbReference type="SUPFAM" id="SSF52317">
    <property type="entry name" value="Class I glutamine amidotransferase-like"/>
    <property type="match status" value="1"/>
</dbReference>
<proteinExistence type="predicted"/>
<dbReference type="CDD" id="cd01743">
    <property type="entry name" value="GATase1_Anthranilate_Synthase"/>
    <property type="match status" value="1"/>
</dbReference>
<evidence type="ECO:0000256" key="1">
    <source>
        <dbReference type="ARBA" id="ARBA00012266"/>
    </source>
</evidence>
<dbReference type="SUPFAM" id="SSF56322">
    <property type="entry name" value="ADC synthase"/>
    <property type="match status" value="1"/>
</dbReference>
<dbReference type="PRINTS" id="PR00099">
    <property type="entry name" value="CPSGATASE"/>
</dbReference>
<comment type="catalytic activity">
    <reaction evidence="4">
        <text>chorismate + L-glutamine = anthranilate + pyruvate + L-glutamate + H(+)</text>
        <dbReference type="Rhea" id="RHEA:21732"/>
        <dbReference type="ChEBI" id="CHEBI:15361"/>
        <dbReference type="ChEBI" id="CHEBI:15378"/>
        <dbReference type="ChEBI" id="CHEBI:16567"/>
        <dbReference type="ChEBI" id="CHEBI:29748"/>
        <dbReference type="ChEBI" id="CHEBI:29985"/>
        <dbReference type="ChEBI" id="CHEBI:58359"/>
        <dbReference type="EC" id="4.1.3.27"/>
    </reaction>
</comment>
<dbReference type="PANTHER" id="PTHR11236:SF49">
    <property type="entry name" value="ANTHRANILATE SYNTHASE COMPONENT 1"/>
    <property type="match status" value="1"/>
</dbReference>
<keyword evidence="3" id="KW-0456">Lyase</keyword>
<evidence type="ECO:0000259" key="5">
    <source>
        <dbReference type="Pfam" id="PF00117"/>
    </source>
</evidence>
<dbReference type="PRINTS" id="PR00097">
    <property type="entry name" value="ANTSNTHASEII"/>
</dbReference>
<dbReference type="PRINTS" id="PR00096">
    <property type="entry name" value="GATASE"/>
</dbReference>
<dbReference type="Gene3D" id="3.40.50.880">
    <property type="match status" value="1"/>
</dbReference>
<reference evidence="8" key="1">
    <citation type="journal article" date="2019" name="Int. J. Syst. Evol. Microbiol.">
        <title>The Global Catalogue of Microorganisms (GCM) 10K type strain sequencing project: providing services to taxonomists for standard genome sequencing and annotation.</title>
        <authorList>
            <consortium name="The Broad Institute Genomics Platform"/>
            <consortium name="The Broad Institute Genome Sequencing Center for Infectious Disease"/>
            <person name="Wu L."/>
            <person name="Ma J."/>
        </authorList>
    </citation>
    <scope>NUCLEOTIDE SEQUENCE [LARGE SCALE GENOMIC DNA]</scope>
    <source>
        <strain evidence="8">JCM 13249</strain>
    </source>
</reference>
<dbReference type="PANTHER" id="PTHR11236">
    <property type="entry name" value="AMINOBENZOATE/ANTHRANILATE SYNTHASE"/>
    <property type="match status" value="1"/>
</dbReference>
<evidence type="ECO:0000313" key="7">
    <source>
        <dbReference type="EMBL" id="GAA1739752.1"/>
    </source>
</evidence>
<dbReference type="Proteomes" id="UP001500655">
    <property type="component" value="Unassembled WGS sequence"/>
</dbReference>
<evidence type="ECO:0000256" key="4">
    <source>
        <dbReference type="ARBA" id="ARBA00047683"/>
    </source>
</evidence>
<dbReference type="InterPro" id="IPR015890">
    <property type="entry name" value="Chorismate_C"/>
</dbReference>
<dbReference type="Pfam" id="PF00425">
    <property type="entry name" value="Chorismate_bind"/>
    <property type="match status" value="1"/>
</dbReference>
<dbReference type="InterPro" id="IPR005801">
    <property type="entry name" value="ADC_synthase"/>
</dbReference>
<dbReference type="InterPro" id="IPR006221">
    <property type="entry name" value="TrpG/PapA_dom"/>
</dbReference>
<dbReference type="InterPro" id="IPR019999">
    <property type="entry name" value="Anth_synth_I-like"/>
</dbReference>
<accession>A0ABN2JVM5</accession>
<dbReference type="PROSITE" id="PS51273">
    <property type="entry name" value="GATASE_TYPE_1"/>
    <property type="match status" value="1"/>
</dbReference>
<organism evidence="7 8">
    <name type="scientific">Luedemannella helvata</name>
    <dbReference type="NCBI Taxonomy" id="349315"/>
    <lineage>
        <taxon>Bacteria</taxon>
        <taxon>Bacillati</taxon>
        <taxon>Actinomycetota</taxon>
        <taxon>Actinomycetes</taxon>
        <taxon>Micromonosporales</taxon>
        <taxon>Micromonosporaceae</taxon>
        <taxon>Luedemannella</taxon>
    </lineage>
</organism>
<evidence type="ECO:0000313" key="8">
    <source>
        <dbReference type="Proteomes" id="UP001500655"/>
    </source>
</evidence>
<evidence type="ECO:0000256" key="2">
    <source>
        <dbReference type="ARBA" id="ARBA00022962"/>
    </source>
</evidence>